<dbReference type="InterPro" id="IPR050884">
    <property type="entry name" value="CNP_phosphodiesterase-III"/>
</dbReference>
<evidence type="ECO:0000313" key="7">
    <source>
        <dbReference type="Proteomes" id="UP000290189"/>
    </source>
</evidence>
<keyword evidence="6" id="KW-0496">Mitochondrion</keyword>
<dbReference type="GO" id="GO:0016787">
    <property type="term" value="F:hydrolase activity"/>
    <property type="evidence" value="ECO:0007669"/>
    <property type="project" value="UniProtKB-KW"/>
</dbReference>
<comment type="similarity">
    <text evidence="4">Belongs to the cyclic nucleotide phosphodiesterase class-III family.</text>
</comment>
<sequence length="280" mass="30668">MRIAHLTDLHFQSLASARWRDLLGKRAIGAAHLRLFGRQRHFDNDVARLAIQAVRDVAPDFIAVTGDISALSLDDEFAMGRDALAPALDATPSLLIAGNHDIYTQDARPRFESFFSSWMGSATATGLRIARHDNVTFVGCDGARPTLIGSRGYIPGDQLADLASILARERPAVLLLHYPVVTFDGRPYHAHHRWHCIENAPDLLRIIERHPPALILHGHVHRGFSAACYGVPVENPGAAGHAFQVAPARAAAFNVYDVRDGDLISVQRYAHDGQRFVASG</sequence>
<geneLocation type="mitochondrion" evidence="6"/>
<gene>
    <name evidence="6" type="ORF">PLBR_LOCUS992</name>
</gene>
<dbReference type="Gene3D" id="3.60.21.10">
    <property type="match status" value="1"/>
</dbReference>
<dbReference type="InterPro" id="IPR029052">
    <property type="entry name" value="Metallo-depent_PP-like"/>
</dbReference>
<keyword evidence="1" id="KW-0479">Metal-binding</keyword>
<keyword evidence="3" id="KW-0408">Iron</keyword>
<proteinExistence type="inferred from homology"/>
<evidence type="ECO:0000256" key="1">
    <source>
        <dbReference type="ARBA" id="ARBA00022723"/>
    </source>
</evidence>
<organism evidence="6 7">
    <name type="scientific">Plasmodiophora brassicae</name>
    <name type="common">Clubroot disease agent</name>
    <dbReference type="NCBI Taxonomy" id="37360"/>
    <lineage>
        <taxon>Eukaryota</taxon>
        <taxon>Sar</taxon>
        <taxon>Rhizaria</taxon>
        <taxon>Endomyxa</taxon>
        <taxon>Phytomyxea</taxon>
        <taxon>Plasmodiophorida</taxon>
        <taxon>Plasmodiophoridae</taxon>
        <taxon>Plasmodiophora</taxon>
    </lineage>
</organism>
<dbReference type="Pfam" id="PF00149">
    <property type="entry name" value="Metallophos"/>
    <property type="match status" value="1"/>
</dbReference>
<evidence type="ECO:0000256" key="2">
    <source>
        <dbReference type="ARBA" id="ARBA00022801"/>
    </source>
</evidence>
<name>A0A3P3Y0Q7_PLABS</name>
<keyword evidence="2" id="KW-0378">Hydrolase</keyword>
<evidence type="ECO:0000256" key="4">
    <source>
        <dbReference type="ARBA" id="ARBA00025742"/>
    </source>
</evidence>
<dbReference type="PANTHER" id="PTHR42988:SF2">
    <property type="entry name" value="CYCLIC NUCLEOTIDE PHOSPHODIESTERASE CBUA0032-RELATED"/>
    <property type="match status" value="1"/>
</dbReference>
<protein>
    <recommendedName>
        <fullName evidence="5">Calcineurin-like phosphoesterase domain-containing protein</fullName>
    </recommendedName>
</protein>
<evidence type="ECO:0000259" key="5">
    <source>
        <dbReference type="Pfam" id="PF00149"/>
    </source>
</evidence>
<reference evidence="6 7" key="1">
    <citation type="submission" date="2018-03" db="EMBL/GenBank/DDBJ databases">
        <authorList>
            <person name="Fogelqvist J."/>
        </authorList>
    </citation>
    <scope>NUCLEOTIDE SEQUENCE [LARGE SCALE GENOMIC DNA]</scope>
</reference>
<dbReference type="EMBL" id="OVEO01000002">
    <property type="protein sequence ID" value="SPQ93777.1"/>
    <property type="molecule type" value="Genomic_DNA"/>
</dbReference>
<dbReference type="PANTHER" id="PTHR42988">
    <property type="entry name" value="PHOSPHOHYDROLASE"/>
    <property type="match status" value="1"/>
</dbReference>
<evidence type="ECO:0000313" key="6">
    <source>
        <dbReference type="EMBL" id="SPQ93777.1"/>
    </source>
</evidence>
<dbReference type="Proteomes" id="UP000290189">
    <property type="component" value="Unassembled WGS sequence"/>
</dbReference>
<dbReference type="InterPro" id="IPR004843">
    <property type="entry name" value="Calcineurin-like_PHP"/>
</dbReference>
<feature type="domain" description="Calcineurin-like phosphoesterase" evidence="5">
    <location>
        <begin position="1"/>
        <end position="222"/>
    </location>
</feature>
<dbReference type="AlphaFoldDB" id="A0A3P3Y0Q7"/>
<accession>A0A3P3Y0Q7</accession>
<evidence type="ECO:0000256" key="3">
    <source>
        <dbReference type="ARBA" id="ARBA00023004"/>
    </source>
</evidence>
<dbReference type="SUPFAM" id="SSF56300">
    <property type="entry name" value="Metallo-dependent phosphatases"/>
    <property type="match status" value="1"/>
</dbReference>
<dbReference type="GO" id="GO:0046872">
    <property type="term" value="F:metal ion binding"/>
    <property type="evidence" value="ECO:0007669"/>
    <property type="project" value="UniProtKB-KW"/>
</dbReference>